<evidence type="ECO:0000313" key="5">
    <source>
        <dbReference type="EMBL" id="OCI30319.1"/>
    </source>
</evidence>
<proteinExistence type="predicted"/>
<keyword evidence="1" id="KW-0597">Phosphoprotein</keyword>
<evidence type="ECO:0000313" key="6">
    <source>
        <dbReference type="Proteomes" id="UP000076447"/>
    </source>
</evidence>
<comment type="caution">
    <text evidence="4">The sequence shown here is derived from an EMBL/GenBank/DDBJ whole genome shotgun (WGS) entry which is preliminary data.</text>
</comment>
<dbReference type="Gene3D" id="2.60.200.20">
    <property type="match status" value="1"/>
</dbReference>
<dbReference type="PROSITE" id="PS50006">
    <property type="entry name" value="FHA_DOMAIN"/>
    <property type="match status" value="1"/>
</dbReference>
<gene>
    <name evidence="4" type="primary">garA_1</name>
    <name evidence="5" type="ORF">OERS_29770</name>
    <name evidence="4" type="ORF">OJAG_05020</name>
</gene>
<dbReference type="EMBL" id="MAQA01000039">
    <property type="protein sequence ID" value="OCI30319.1"/>
    <property type="molecule type" value="Genomic_DNA"/>
</dbReference>
<dbReference type="SMART" id="SM00240">
    <property type="entry name" value="FHA"/>
    <property type="match status" value="1"/>
</dbReference>
<organism evidence="4 6">
    <name type="scientific">Oerskovia enterophila</name>
    <dbReference type="NCBI Taxonomy" id="43678"/>
    <lineage>
        <taxon>Bacteria</taxon>
        <taxon>Bacillati</taxon>
        <taxon>Actinomycetota</taxon>
        <taxon>Actinomycetes</taxon>
        <taxon>Micrococcales</taxon>
        <taxon>Cellulomonadaceae</taxon>
        <taxon>Oerskovia</taxon>
    </lineage>
</organism>
<dbReference type="InterPro" id="IPR000253">
    <property type="entry name" value="FHA_dom"/>
</dbReference>
<reference evidence="5 7" key="2">
    <citation type="submission" date="2016-06" db="EMBL/GenBank/DDBJ databases">
        <title>Genome sequence of Oerskovia enterophila DSM 43852.</title>
        <authorList>
            <person name="Poehlein A."/>
            <person name="Jag V."/>
            <person name="Bengelsdorf F.R."/>
            <person name="Daniel R."/>
            <person name="Duerre P."/>
        </authorList>
    </citation>
    <scope>NUCLEOTIDE SEQUENCE [LARGE SCALE GENOMIC DNA]</scope>
    <source>
        <strain evidence="5 7">DSM 43852</strain>
    </source>
</reference>
<feature type="region of interest" description="Disordered" evidence="2">
    <location>
        <begin position="1"/>
        <end position="20"/>
    </location>
</feature>
<feature type="domain" description="FHA" evidence="3">
    <location>
        <begin position="74"/>
        <end position="123"/>
    </location>
</feature>
<dbReference type="Proteomes" id="UP000076447">
    <property type="component" value="Unassembled WGS sequence"/>
</dbReference>
<dbReference type="Proteomes" id="UP000093412">
    <property type="component" value="Unassembled WGS sequence"/>
</dbReference>
<sequence length="163" mass="17442">MTTPGESAEPRRGGSDTTVTFGRIELPIDDGLQPGSLTAEEQTAISALPRHSALLVMQRGPAVGSRFLLDADRVVAGRSEHADIFLDDVTVSRKHAEFVREGGQFVVRDIGSLNGTYVNRNRVDAVGLVTGDEVQIGKYRLTFYASPVLDEPTGPAEGAAEHP</sequence>
<dbReference type="STRING" id="43678.OJAG_05020"/>
<dbReference type="SUPFAM" id="SSF49879">
    <property type="entry name" value="SMAD/FHA domain"/>
    <property type="match status" value="1"/>
</dbReference>
<reference evidence="4 6" key="1">
    <citation type="submission" date="2016-01" db="EMBL/GenBank/DDBJ databases">
        <title>Genome sequence of Oerskovia enterophila VJag, an agar and cellulose degrading bacterium.</title>
        <authorList>
            <person name="Poehlein A."/>
            <person name="Jag V."/>
            <person name="Bengelsdorf F."/>
            <person name="Duerre P."/>
            <person name="Daniel R."/>
        </authorList>
    </citation>
    <scope>NUCLEOTIDE SEQUENCE [LARGE SCALE GENOMIC DNA]</scope>
    <source>
        <strain evidence="4 6">VJag</strain>
    </source>
</reference>
<evidence type="ECO:0000313" key="4">
    <source>
        <dbReference type="EMBL" id="KZM36800.1"/>
    </source>
</evidence>
<evidence type="ECO:0000259" key="3">
    <source>
        <dbReference type="PROSITE" id="PS50006"/>
    </source>
</evidence>
<dbReference type="InterPro" id="IPR008984">
    <property type="entry name" value="SMAD_FHA_dom_sf"/>
</dbReference>
<accession>A0A163SVA7</accession>
<evidence type="ECO:0000256" key="2">
    <source>
        <dbReference type="SAM" id="MobiDB-lite"/>
    </source>
</evidence>
<dbReference type="AlphaFoldDB" id="A0A163SVA7"/>
<dbReference type="PANTHER" id="PTHR23308">
    <property type="entry name" value="NUCLEAR INHIBITOR OF PROTEIN PHOSPHATASE-1"/>
    <property type="match status" value="1"/>
</dbReference>
<dbReference type="PATRIC" id="fig|43678.3.peg.536"/>
<protein>
    <submittedName>
        <fullName evidence="4">Glycogen accumulation regulator GarA</fullName>
    </submittedName>
</protein>
<dbReference type="EMBL" id="LRIE01000041">
    <property type="protein sequence ID" value="KZM36800.1"/>
    <property type="molecule type" value="Genomic_DNA"/>
</dbReference>
<dbReference type="Pfam" id="PF00498">
    <property type="entry name" value="FHA"/>
    <property type="match status" value="1"/>
</dbReference>
<dbReference type="RefSeq" id="WP_068626565.1">
    <property type="nucleotide sequence ID" value="NZ_LRIE01000041.1"/>
</dbReference>
<dbReference type="InterPro" id="IPR050923">
    <property type="entry name" value="Cell_Proc_Reg/RNA_Proc"/>
</dbReference>
<evidence type="ECO:0000313" key="7">
    <source>
        <dbReference type="Proteomes" id="UP000093412"/>
    </source>
</evidence>
<dbReference type="OrthoDB" id="9815925at2"/>
<evidence type="ECO:0000256" key="1">
    <source>
        <dbReference type="ARBA" id="ARBA00022553"/>
    </source>
</evidence>
<keyword evidence="7" id="KW-1185">Reference proteome</keyword>
<name>A0A163SVA7_9CELL</name>